<feature type="transmembrane region" description="Helical" evidence="5">
    <location>
        <begin position="71"/>
        <end position="94"/>
    </location>
</feature>
<organism evidence="7 8">
    <name type="scientific">Ruegeria spongiae</name>
    <dbReference type="NCBI Taxonomy" id="2942209"/>
    <lineage>
        <taxon>Bacteria</taxon>
        <taxon>Pseudomonadati</taxon>
        <taxon>Pseudomonadota</taxon>
        <taxon>Alphaproteobacteria</taxon>
        <taxon>Rhodobacterales</taxon>
        <taxon>Roseobacteraceae</taxon>
        <taxon>Ruegeria</taxon>
    </lineage>
</organism>
<evidence type="ECO:0000313" key="7">
    <source>
        <dbReference type="EMBL" id="MCL6283143.1"/>
    </source>
</evidence>
<dbReference type="RefSeq" id="WP_249707768.1">
    <property type="nucleotide sequence ID" value="NZ_JAMFMB010000006.1"/>
</dbReference>
<comment type="caution">
    <text evidence="7">The sequence shown here is derived from an EMBL/GenBank/DDBJ whole genome shotgun (WGS) entry which is preliminary data.</text>
</comment>
<evidence type="ECO:0000256" key="1">
    <source>
        <dbReference type="ARBA" id="ARBA00004141"/>
    </source>
</evidence>
<evidence type="ECO:0000259" key="6">
    <source>
        <dbReference type="Pfam" id="PF07298"/>
    </source>
</evidence>
<protein>
    <submittedName>
        <fullName evidence="7">NnrU family protein</fullName>
    </submittedName>
</protein>
<evidence type="ECO:0000256" key="3">
    <source>
        <dbReference type="ARBA" id="ARBA00022989"/>
    </source>
</evidence>
<keyword evidence="4 5" id="KW-0472">Membrane</keyword>
<dbReference type="Pfam" id="PF07298">
    <property type="entry name" value="NnrU"/>
    <property type="match status" value="1"/>
</dbReference>
<feature type="transmembrane region" description="Helical" evidence="5">
    <location>
        <begin position="38"/>
        <end position="59"/>
    </location>
</feature>
<evidence type="ECO:0000256" key="2">
    <source>
        <dbReference type="ARBA" id="ARBA00022692"/>
    </source>
</evidence>
<dbReference type="EMBL" id="JAMFMB010000006">
    <property type="protein sequence ID" value="MCL6283143.1"/>
    <property type="molecule type" value="Genomic_DNA"/>
</dbReference>
<name>A0ABT0Q019_9RHOB</name>
<gene>
    <name evidence="7" type="ORF">M3P21_06320</name>
</gene>
<feature type="domain" description="NnrU" evidence="6">
    <location>
        <begin position="7"/>
        <end position="219"/>
    </location>
</feature>
<dbReference type="Gene3D" id="1.20.120.1630">
    <property type="match status" value="1"/>
</dbReference>
<accession>A0ABT0Q019</accession>
<evidence type="ECO:0000256" key="4">
    <source>
        <dbReference type="ARBA" id="ARBA00023136"/>
    </source>
</evidence>
<keyword evidence="8" id="KW-1185">Reference proteome</keyword>
<proteinExistence type="predicted"/>
<dbReference type="Proteomes" id="UP001203880">
    <property type="component" value="Unassembled WGS sequence"/>
</dbReference>
<sequence length="222" mass="23550">MSGWTDFTLALLAFLASHMIPARPRVRAALVGAVGLRPYILGYSLLSVLILIWLVMAAAQAPYVQVLPPHAALRWAPALLMALACPLIVAGMSVRNPLSFGGLGQGDFDPGHPGILALSRHPLLLALMLWSLAHLLANGDLAHVILFGGFAAFSVAGMALIDRRKRRMMGAEWDRLAGNTARLSLRGAAALLRPHALIGGAALYALLFALHGWVIGLSPVPL</sequence>
<evidence type="ECO:0000313" key="8">
    <source>
        <dbReference type="Proteomes" id="UP001203880"/>
    </source>
</evidence>
<keyword evidence="3 5" id="KW-1133">Transmembrane helix</keyword>
<keyword evidence="2 5" id="KW-0812">Transmembrane</keyword>
<reference evidence="7" key="1">
    <citation type="submission" date="2022-05" db="EMBL/GenBank/DDBJ databases">
        <authorList>
            <person name="Park J.-S."/>
        </authorList>
    </citation>
    <scope>NUCLEOTIDE SEQUENCE</scope>
    <source>
        <strain evidence="7">2012CJ41-6</strain>
    </source>
</reference>
<feature type="transmembrane region" description="Helical" evidence="5">
    <location>
        <begin position="196"/>
        <end position="216"/>
    </location>
</feature>
<evidence type="ECO:0000256" key="5">
    <source>
        <dbReference type="SAM" id="Phobius"/>
    </source>
</evidence>
<feature type="transmembrane region" description="Helical" evidence="5">
    <location>
        <begin position="141"/>
        <end position="161"/>
    </location>
</feature>
<comment type="subcellular location">
    <subcellularLocation>
        <location evidence="1">Membrane</location>
        <topology evidence="1">Multi-pass membrane protein</topology>
    </subcellularLocation>
</comment>
<dbReference type="InterPro" id="IPR009915">
    <property type="entry name" value="NnrU_dom"/>
</dbReference>